<dbReference type="InParanoid" id="A0A061EV99"/>
<dbReference type="Proteomes" id="UP000026915">
    <property type="component" value="Chromosome 5"/>
</dbReference>
<dbReference type="GO" id="GO:0000266">
    <property type="term" value="P:mitochondrial fission"/>
    <property type="evidence" value="ECO:0000318"/>
    <property type="project" value="GO_Central"/>
</dbReference>
<dbReference type="Gramene" id="EOY08342">
    <property type="protein sequence ID" value="EOY08342"/>
    <property type="gene ID" value="TCM_022704"/>
</dbReference>
<dbReference type="PANTHER" id="PTHR33986">
    <property type="entry name" value="OS02G0535700 PROTEIN"/>
    <property type="match status" value="1"/>
</dbReference>
<gene>
    <name evidence="1" type="ORF">TCM_022704</name>
</gene>
<proteinExistence type="predicted"/>
<dbReference type="OMA" id="KPLYIFC"/>
<protein>
    <submittedName>
        <fullName evidence="1">Mitochondrial fission protein isoform 1</fullName>
    </submittedName>
</protein>
<sequence length="420" mass="46774">MRPNRLPEQPVGRRSRAEVFEGVINGAIKRVVVIGNGFSGAESQCIGLVRALGLSGCHSLYRVTRPRGGINEWLHWLPVSLHKKVNYIIRQIYSRFQMEAKGNEVVPFSVQKTGLSNVLEADAKQIAMMACDTFDKDGPLLVVASGRDTIPVASSIKRLAPENVFVVQIQHPRSQLNRFDLVITPRHDYYPLTPHAQKQIPWFLRRWITPREPPDRCVVLTVGALHQADSPALRSAASVWHYDLSSLPKPLLVVNIGGPTRSCQYGVDLAKQLTAMLQNVLWSCGSLRISFSRRTPEKVSKILLKELSANPKVYIWVGEGPNPHMGHLAWADAFVITADSVSMLSEACTTGKPVYVVGAERCTWKFADFQKSLQERGVVRPFTGKEDISESWGYPPLNDTAEAASQVIKALAERGWTIHR</sequence>
<organism evidence="1 2">
    <name type="scientific">Theobroma cacao</name>
    <name type="common">Cacao</name>
    <name type="synonym">Cocoa</name>
    <dbReference type="NCBI Taxonomy" id="3641"/>
    <lineage>
        <taxon>Eukaryota</taxon>
        <taxon>Viridiplantae</taxon>
        <taxon>Streptophyta</taxon>
        <taxon>Embryophyta</taxon>
        <taxon>Tracheophyta</taxon>
        <taxon>Spermatophyta</taxon>
        <taxon>Magnoliopsida</taxon>
        <taxon>eudicotyledons</taxon>
        <taxon>Gunneridae</taxon>
        <taxon>Pentapetalae</taxon>
        <taxon>rosids</taxon>
        <taxon>malvids</taxon>
        <taxon>Malvales</taxon>
        <taxon>Malvaceae</taxon>
        <taxon>Byttnerioideae</taxon>
        <taxon>Theobroma</taxon>
    </lineage>
</organism>
<reference evidence="1 2" key="1">
    <citation type="journal article" date="2013" name="Genome Biol.">
        <title>The genome sequence of the most widely cultivated cacao type and its use to identify candidate genes regulating pod color.</title>
        <authorList>
            <person name="Motamayor J.C."/>
            <person name="Mockaitis K."/>
            <person name="Schmutz J."/>
            <person name="Haiminen N."/>
            <person name="Iii D.L."/>
            <person name="Cornejo O."/>
            <person name="Findley S.D."/>
            <person name="Zheng P."/>
            <person name="Utro F."/>
            <person name="Royaert S."/>
            <person name="Saski C."/>
            <person name="Jenkins J."/>
            <person name="Podicheti R."/>
            <person name="Zhao M."/>
            <person name="Scheffler B.E."/>
            <person name="Stack J.C."/>
            <person name="Feltus F.A."/>
            <person name="Mustiga G.M."/>
            <person name="Amores F."/>
            <person name="Phillips W."/>
            <person name="Marelli J.P."/>
            <person name="May G.D."/>
            <person name="Shapiro H."/>
            <person name="Ma J."/>
            <person name="Bustamante C.D."/>
            <person name="Schnell R.J."/>
            <person name="Main D."/>
            <person name="Gilbert D."/>
            <person name="Parida L."/>
            <person name="Kuhn D.N."/>
        </authorList>
    </citation>
    <scope>NUCLEOTIDE SEQUENCE [LARGE SCALE GENOMIC DNA]</scope>
    <source>
        <strain evidence="2">cv. Matina 1-6</strain>
    </source>
</reference>
<name>A0A061EV99_THECC</name>
<dbReference type="PANTHER" id="PTHR33986:SF15">
    <property type="entry name" value="MITOCHONDRIAL FISSION PROTEIN ELM1"/>
    <property type="match status" value="1"/>
</dbReference>
<evidence type="ECO:0000313" key="1">
    <source>
        <dbReference type="EMBL" id="EOY08342.1"/>
    </source>
</evidence>
<dbReference type="EMBL" id="CM001883">
    <property type="protein sequence ID" value="EOY08342.1"/>
    <property type="molecule type" value="Genomic_DNA"/>
</dbReference>
<dbReference type="SUPFAM" id="SSF53756">
    <property type="entry name" value="UDP-Glycosyltransferase/glycogen phosphorylase"/>
    <property type="match status" value="1"/>
</dbReference>
<dbReference type="GO" id="GO:0005741">
    <property type="term" value="C:mitochondrial outer membrane"/>
    <property type="evidence" value="ECO:0000318"/>
    <property type="project" value="GO_Central"/>
</dbReference>
<dbReference type="Pfam" id="PF06258">
    <property type="entry name" value="Mito_fiss_Elm1"/>
    <property type="match status" value="1"/>
</dbReference>
<dbReference type="InterPro" id="IPR009367">
    <property type="entry name" value="Elm1-like"/>
</dbReference>
<dbReference type="eggNOG" id="ENOG502QSHX">
    <property type="taxonomic scope" value="Eukaryota"/>
</dbReference>
<dbReference type="AlphaFoldDB" id="A0A061EV99"/>
<keyword evidence="2" id="KW-1185">Reference proteome</keyword>
<evidence type="ECO:0000313" key="2">
    <source>
        <dbReference type="Proteomes" id="UP000026915"/>
    </source>
</evidence>
<accession>A0A061EV99</accession>
<dbReference type="HOGENOM" id="CLU_048241_2_0_1"/>